<keyword evidence="1" id="KW-0812">Transmembrane</keyword>
<dbReference type="InterPro" id="IPR004699">
    <property type="entry name" value="PTS_IID_sorb"/>
</dbReference>
<evidence type="ECO:0000313" key="2">
    <source>
        <dbReference type="EMBL" id="RIV98669.1"/>
    </source>
</evidence>
<evidence type="ECO:0000313" key="3">
    <source>
        <dbReference type="Proteomes" id="UP000253437"/>
    </source>
</evidence>
<dbReference type="Proteomes" id="UP000253437">
    <property type="component" value="Unassembled WGS sequence"/>
</dbReference>
<keyword evidence="1" id="KW-0472">Membrane</keyword>
<protein>
    <submittedName>
        <fullName evidence="2">PTS glucitol/sorbitol transporter subunit IIC</fullName>
    </submittedName>
</protein>
<feature type="transmembrane region" description="Helical" evidence="1">
    <location>
        <begin position="29"/>
        <end position="47"/>
    </location>
</feature>
<feature type="transmembrane region" description="Helical" evidence="1">
    <location>
        <begin position="68"/>
        <end position="90"/>
    </location>
</feature>
<proteinExistence type="predicted"/>
<accession>A0A8B3E370</accession>
<dbReference type="RefSeq" id="WP_017188832.1">
    <property type="nucleotide sequence ID" value="NZ_BGNF01000077.1"/>
</dbReference>
<comment type="caution">
    <text evidence="2">The sequence shown here is derived from an EMBL/GenBank/DDBJ whole genome shotgun (WGS) entry which is preliminary data.</text>
</comment>
<keyword evidence="1" id="KW-1133">Transmembrane helix</keyword>
<dbReference type="EMBL" id="QOUW02000280">
    <property type="protein sequence ID" value="RIV98669.1"/>
    <property type="molecule type" value="Genomic_DNA"/>
</dbReference>
<organism evidence="2 3">
    <name type="scientific">Vibrio harveyi</name>
    <name type="common">Beneckea harveyi</name>
    <dbReference type="NCBI Taxonomy" id="669"/>
    <lineage>
        <taxon>Bacteria</taxon>
        <taxon>Pseudomonadati</taxon>
        <taxon>Pseudomonadota</taxon>
        <taxon>Gammaproteobacteria</taxon>
        <taxon>Vibrionales</taxon>
        <taxon>Vibrionaceae</taxon>
        <taxon>Vibrio</taxon>
    </lineage>
</organism>
<gene>
    <name evidence="2" type="primary">srlA</name>
    <name evidence="2" type="ORF">DS957_028640</name>
</gene>
<dbReference type="PANTHER" id="PTHR40399:SF1">
    <property type="entry name" value="PTS SYSTEM GLUCITOL_SORBITOL-SPECIFIC EIIC COMPONENT"/>
    <property type="match status" value="1"/>
</dbReference>
<dbReference type="PROSITE" id="PS51107">
    <property type="entry name" value="PTS_EIIC_TYPE_5"/>
    <property type="match status" value="1"/>
</dbReference>
<dbReference type="GO" id="GO:0009401">
    <property type="term" value="P:phosphoenolpyruvate-dependent sugar phosphotransferase system"/>
    <property type="evidence" value="ECO:0007669"/>
    <property type="project" value="InterPro"/>
</dbReference>
<name>A0A8B3E370_VIBHA</name>
<sequence>MDWIVEGANWFIGLFEAGGEVFSRMVSDVLPLLVCLLVAMNALTRFIGQHRIERLAQKSASNPLSRYLLLPTIGTFVFCNPMVLSLGRFLPEKYKPSYYASASYSCHTMNGMFPHVNPGELFIYLGVAAGVVQQNLPLGPLAISYLLVGLVTNFFRGWITDLTTSFVAKQQGVALSDKVDFHTDEEKV</sequence>
<dbReference type="NCBIfam" id="TIGR00821">
    <property type="entry name" value="EII-GUT"/>
    <property type="match status" value="1"/>
</dbReference>
<dbReference type="PANTHER" id="PTHR40399">
    <property type="entry name" value="PTS SYSTEM GLUCITOL/SORBITOL-SPECIFIC EIIC COMPONENT"/>
    <property type="match status" value="1"/>
</dbReference>
<dbReference type="Pfam" id="PF03608">
    <property type="entry name" value="EII-GUT"/>
    <property type="match status" value="1"/>
</dbReference>
<dbReference type="PIRSF" id="PIRSF038321">
    <property type="entry name" value="PTS_glc_srb_IIC"/>
    <property type="match status" value="1"/>
</dbReference>
<dbReference type="GO" id="GO:0016020">
    <property type="term" value="C:membrane"/>
    <property type="evidence" value="ECO:0007669"/>
    <property type="project" value="InterPro"/>
</dbReference>
<evidence type="ECO:0000256" key="1">
    <source>
        <dbReference type="SAM" id="Phobius"/>
    </source>
</evidence>
<reference evidence="2 3" key="1">
    <citation type="submission" date="2018-08" db="EMBL/GenBank/DDBJ databases">
        <title>Vibrio harveyi strains pathogenic to white snook Centropomus viridis Lockington (1877) and potential probiotic bacteria.</title>
        <authorList>
            <person name="Soto-Rodriguez S."/>
            <person name="Gomez-Gil B."/>
            <person name="Lozano-Olvera R."/>
        </authorList>
    </citation>
    <scope>NUCLEOTIDE SEQUENCE [LARGE SCALE GENOMIC DNA]</scope>
    <source>
        <strain evidence="2 3">CAIM 1508</strain>
    </source>
</reference>
<dbReference type="AlphaFoldDB" id="A0A8B3E370"/>